<feature type="transmembrane region" description="Helical" evidence="1">
    <location>
        <begin position="20"/>
        <end position="39"/>
    </location>
</feature>
<keyword evidence="1" id="KW-1133">Transmembrane helix</keyword>
<organism evidence="2 3">
    <name type="scientific">Desulfonema limicola</name>
    <dbReference type="NCBI Taxonomy" id="45656"/>
    <lineage>
        <taxon>Bacteria</taxon>
        <taxon>Pseudomonadati</taxon>
        <taxon>Thermodesulfobacteriota</taxon>
        <taxon>Desulfobacteria</taxon>
        <taxon>Desulfobacterales</taxon>
        <taxon>Desulfococcaceae</taxon>
        <taxon>Desulfonema</taxon>
    </lineage>
</organism>
<keyword evidence="3" id="KW-1185">Reference proteome</keyword>
<gene>
    <name evidence="2" type="ORF">dnl_17470</name>
</gene>
<evidence type="ECO:0000313" key="3">
    <source>
        <dbReference type="Proteomes" id="UP000663720"/>
    </source>
</evidence>
<evidence type="ECO:0000313" key="2">
    <source>
        <dbReference type="EMBL" id="QTA79476.1"/>
    </source>
</evidence>
<dbReference type="Proteomes" id="UP000663720">
    <property type="component" value="Chromosome"/>
</dbReference>
<dbReference type="AlphaFoldDB" id="A0A975B638"/>
<accession>A0A975B638</accession>
<proteinExistence type="predicted"/>
<dbReference type="EMBL" id="CP061799">
    <property type="protein sequence ID" value="QTA79476.1"/>
    <property type="molecule type" value="Genomic_DNA"/>
</dbReference>
<keyword evidence="1" id="KW-0472">Membrane</keyword>
<dbReference type="KEGG" id="dli:dnl_17470"/>
<sequence length="54" mass="6777">MQDYICLYRTCKYWKTRFCIRIFMLSNTLSALLTFIEHINYKLKKRNKTFLYEL</sequence>
<reference evidence="2" key="1">
    <citation type="journal article" date="2021" name="Microb. Physiol.">
        <title>Proteogenomic Insights into the Physiology of Marine, Sulfate-Reducing, Filamentous Desulfonema limicola and Desulfonema magnum.</title>
        <authorList>
            <person name="Schnaars V."/>
            <person name="Wohlbrand L."/>
            <person name="Scheve S."/>
            <person name="Hinrichs C."/>
            <person name="Reinhardt R."/>
            <person name="Rabus R."/>
        </authorList>
    </citation>
    <scope>NUCLEOTIDE SEQUENCE</scope>
    <source>
        <strain evidence="2">5ac10</strain>
    </source>
</reference>
<name>A0A975B638_9BACT</name>
<keyword evidence="1" id="KW-0812">Transmembrane</keyword>
<protein>
    <submittedName>
        <fullName evidence="2">Uncharacterized protein</fullName>
    </submittedName>
</protein>
<evidence type="ECO:0000256" key="1">
    <source>
        <dbReference type="SAM" id="Phobius"/>
    </source>
</evidence>